<feature type="domain" description="Methyltransferase type 11" evidence="1">
    <location>
        <begin position="46"/>
        <end position="136"/>
    </location>
</feature>
<evidence type="ECO:0000259" key="1">
    <source>
        <dbReference type="Pfam" id="PF08241"/>
    </source>
</evidence>
<dbReference type="Gene3D" id="3.40.50.150">
    <property type="entry name" value="Vaccinia Virus protein VP39"/>
    <property type="match status" value="1"/>
</dbReference>
<dbReference type="RefSeq" id="WP_093621679.1">
    <property type="nucleotide sequence ID" value="NZ_BOMT01000103.1"/>
</dbReference>
<name>A0A1I2M0A1_9ACTN</name>
<keyword evidence="2" id="KW-0808">Transferase</keyword>
<dbReference type="AlphaFoldDB" id="A0A1I2M0A1"/>
<evidence type="ECO:0000313" key="3">
    <source>
        <dbReference type="Proteomes" id="UP000199645"/>
    </source>
</evidence>
<dbReference type="PANTHER" id="PTHR43591:SF24">
    <property type="entry name" value="2-METHOXY-6-POLYPRENYL-1,4-BENZOQUINOL METHYLASE, MITOCHONDRIAL"/>
    <property type="match status" value="1"/>
</dbReference>
<accession>A0A1I2M0A1</accession>
<dbReference type="GO" id="GO:0008757">
    <property type="term" value="F:S-adenosylmethionine-dependent methyltransferase activity"/>
    <property type="evidence" value="ECO:0007669"/>
    <property type="project" value="InterPro"/>
</dbReference>
<dbReference type="Proteomes" id="UP000199645">
    <property type="component" value="Unassembled WGS sequence"/>
</dbReference>
<gene>
    <name evidence="2" type="ORF">SAMN05421541_12515</name>
</gene>
<keyword evidence="3" id="KW-1185">Reference proteome</keyword>
<dbReference type="OrthoDB" id="9795634at2"/>
<proteinExistence type="predicted"/>
<keyword evidence="2" id="KW-0489">Methyltransferase</keyword>
<protein>
    <submittedName>
        <fullName evidence="2">Methyltransferase domain-containing protein</fullName>
    </submittedName>
</protein>
<dbReference type="GO" id="GO:0032259">
    <property type="term" value="P:methylation"/>
    <property type="evidence" value="ECO:0007669"/>
    <property type="project" value="UniProtKB-KW"/>
</dbReference>
<dbReference type="InterPro" id="IPR029063">
    <property type="entry name" value="SAM-dependent_MTases_sf"/>
</dbReference>
<dbReference type="SUPFAM" id="SSF53335">
    <property type="entry name" value="S-adenosyl-L-methionine-dependent methyltransferases"/>
    <property type="match status" value="1"/>
</dbReference>
<evidence type="ECO:0000313" key="2">
    <source>
        <dbReference type="EMBL" id="SFF84149.1"/>
    </source>
</evidence>
<dbReference type="InterPro" id="IPR013216">
    <property type="entry name" value="Methyltransf_11"/>
</dbReference>
<dbReference type="STRING" id="35752.SAMN05421541_12515"/>
<sequence>MTTTVKTKHRAMWASGDYPAVASELVAPLGPALVEAAGIGPGQKVLDVGAGTGNAAVPAARTGATVTASDLTPELLAVGEKNSPVGLTWTEADAEDLPFETAAFDTVISCIGVMFAPFHTAAAGELVRVCRPGGTIGLANWTPEGFIGQMFATMKPYAAPPPPGAQPPPLWGDPAHLASLFGDHVTGVTVERRSLRVDHFRTAAAFRDYFKSNYGPTIAVYRNIADDPARVAALDAELVALAERHDTGDGAMDWEYLLYTARRAG</sequence>
<dbReference type="PANTHER" id="PTHR43591">
    <property type="entry name" value="METHYLTRANSFERASE"/>
    <property type="match status" value="1"/>
</dbReference>
<reference evidence="2 3" key="1">
    <citation type="submission" date="2016-10" db="EMBL/GenBank/DDBJ databases">
        <authorList>
            <person name="de Groot N.N."/>
        </authorList>
    </citation>
    <scope>NUCLEOTIDE SEQUENCE [LARGE SCALE GENOMIC DNA]</scope>
    <source>
        <strain evidence="2 3">DSM 43019</strain>
    </source>
</reference>
<organism evidence="2 3">
    <name type="scientific">Actinoplanes philippinensis</name>
    <dbReference type="NCBI Taxonomy" id="35752"/>
    <lineage>
        <taxon>Bacteria</taxon>
        <taxon>Bacillati</taxon>
        <taxon>Actinomycetota</taxon>
        <taxon>Actinomycetes</taxon>
        <taxon>Micromonosporales</taxon>
        <taxon>Micromonosporaceae</taxon>
        <taxon>Actinoplanes</taxon>
    </lineage>
</organism>
<dbReference type="Pfam" id="PF08241">
    <property type="entry name" value="Methyltransf_11"/>
    <property type="match status" value="1"/>
</dbReference>
<dbReference type="CDD" id="cd02440">
    <property type="entry name" value="AdoMet_MTases"/>
    <property type="match status" value="1"/>
</dbReference>
<dbReference type="EMBL" id="FONV01000025">
    <property type="protein sequence ID" value="SFF84149.1"/>
    <property type="molecule type" value="Genomic_DNA"/>
</dbReference>